<dbReference type="RefSeq" id="WP_092131201.1">
    <property type="nucleotide sequence ID" value="NZ_FNQK01000001.1"/>
</dbReference>
<organism evidence="1 2">
    <name type="scientific">Bizionia paragorgiae</name>
    <dbReference type="NCBI Taxonomy" id="283786"/>
    <lineage>
        <taxon>Bacteria</taxon>
        <taxon>Pseudomonadati</taxon>
        <taxon>Bacteroidota</taxon>
        <taxon>Flavobacteriia</taxon>
        <taxon>Flavobacteriales</taxon>
        <taxon>Flavobacteriaceae</taxon>
        <taxon>Bizionia</taxon>
    </lineage>
</organism>
<accession>A0A1H3VHY3</accession>
<sequence>MKNYLLIPALALSLVACKEENKPTEAEVVETVTEMVTPENSAEGDYESFGKEIVADDAIAASSMAEHYKTMKVGDSVNSKLIAKVNEVCQSKGCWMKLDLGGEEQAMVKFKDYGFFMPKDIQGKEVIINGKAFVEEMSVEDQRHYAEDAGESEEAIAAITEPKRTYSFEADGVLLKK</sequence>
<dbReference type="PROSITE" id="PS51257">
    <property type="entry name" value="PROKAR_LIPOPROTEIN"/>
    <property type="match status" value="1"/>
</dbReference>
<protein>
    <recommendedName>
        <fullName evidence="3">DUF4920 domain-containing protein</fullName>
    </recommendedName>
</protein>
<evidence type="ECO:0000313" key="2">
    <source>
        <dbReference type="Proteomes" id="UP000198846"/>
    </source>
</evidence>
<evidence type="ECO:0000313" key="1">
    <source>
        <dbReference type="EMBL" id="SDZ74281.1"/>
    </source>
</evidence>
<reference evidence="1 2" key="1">
    <citation type="submission" date="2016-10" db="EMBL/GenBank/DDBJ databases">
        <authorList>
            <person name="de Groot N.N."/>
        </authorList>
    </citation>
    <scope>NUCLEOTIDE SEQUENCE [LARGE SCALE GENOMIC DNA]</scope>
    <source>
        <strain evidence="1 2">DSM 23842</strain>
    </source>
</reference>
<name>A0A1H3VHY3_BIZPA</name>
<dbReference type="STRING" id="283786.SAMN04487990_101172"/>
<dbReference type="OrthoDB" id="129527at2"/>
<keyword evidence="2" id="KW-1185">Reference proteome</keyword>
<dbReference type="InterPro" id="IPR032577">
    <property type="entry name" value="DUF4920"/>
</dbReference>
<proteinExistence type="predicted"/>
<evidence type="ECO:0008006" key="3">
    <source>
        <dbReference type="Google" id="ProtNLM"/>
    </source>
</evidence>
<dbReference type="EMBL" id="FNQK01000001">
    <property type="protein sequence ID" value="SDZ74281.1"/>
    <property type="molecule type" value="Genomic_DNA"/>
</dbReference>
<dbReference type="Pfam" id="PF16267">
    <property type="entry name" value="DUF4920"/>
    <property type="match status" value="1"/>
</dbReference>
<dbReference type="Proteomes" id="UP000198846">
    <property type="component" value="Unassembled WGS sequence"/>
</dbReference>
<dbReference type="AlphaFoldDB" id="A0A1H3VHY3"/>
<gene>
    <name evidence="1" type="ORF">SAMN04487990_101172</name>
</gene>